<reference evidence="2" key="1">
    <citation type="submission" date="2022-08" db="EMBL/GenBank/DDBJ databases">
        <authorList>
            <person name="Gutierrez-Valencia J."/>
        </authorList>
    </citation>
    <scope>NUCLEOTIDE SEQUENCE</scope>
</reference>
<dbReference type="AlphaFoldDB" id="A0AAV0MSQ5"/>
<evidence type="ECO:0000313" key="3">
    <source>
        <dbReference type="Proteomes" id="UP001154282"/>
    </source>
</evidence>
<gene>
    <name evidence="2" type="ORF">LITE_LOCUS30167</name>
</gene>
<proteinExistence type="predicted"/>
<accession>A0AAV0MSQ5</accession>
<sequence length="83" mass="9146">MFRMEDGRSSRLPRRGPGMATTPWPGKSRATAAQANHGAWSSSSKHNGQLLQNYKNWFGRPVPPTSGSRSPSMVGHLQVRTLE</sequence>
<dbReference type="EMBL" id="CAMGYJ010000007">
    <property type="protein sequence ID" value="CAI0449410.1"/>
    <property type="molecule type" value="Genomic_DNA"/>
</dbReference>
<dbReference type="Proteomes" id="UP001154282">
    <property type="component" value="Unassembled WGS sequence"/>
</dbReference>
<name>A0AAV0MSQ5_9ROSI</name>
<keyword evidence="3" id="KW-1185">Reference proteome</keyword>
<protein>
    <submittedName>
        <fullName evidence="2">Uncharacterized protein</fullName>
    </submittedName>
</protein>
<organism evidence="2 3">
    <name type="scientific">Linum tenue</name>
    <dbReference type="NCBI Taxonomy" id="586396"/>
    <lineage>
        <taxon>Eukaryota</taxon>
        <taxon>Viridiplantae</taxon>
        <taxon>Streptophyta</taxon>
        <taxon>Embryophyta</taxon>
        <taxon>Tracheophyta</taxon>
        <taxon>Spermatophyta</taxon>
        <taxon>Magnoliopsida</taxon>
        <taxon>eudicotyledons</taxon>
        <taxon>Gunneridae</taxon>
        <taxon>Pentapetalae</taxon>
        <taxon>rosids</taxon>
        <taxon>fabids</taxon>
        <taxon>Malpighiales</taxon>
        <taxon>Linaceae</taxon>
        <taxon>Linum</taxon>
    </lineage>
</organism>
<feature type="region of interest" description="Disordered" evidence="1">
    <location>
        <begin position="1"/>
        <end position="83"/>
    </location>
</feature>
<comment type="caution">
    <text evidence="2">The sequence shown here is derived from an EMBL/GenBank/DDBJ whole genome shotgun (WGS) entry which is preliminary data.</text>
</comment>
<feature type="compositionally biased region" description="Polar residues" evidence="1">
    <location>
        <begin position="31"/>
        <end position="55"/>
    </location>
</feature>
<feature type="non-terminal residue" evidence="2">
    <location>
        <position position="83"/>
    </location>
</feature>
<evidence type="ECO:0000256" key="1">
    <source>
        <dbReference type="SAM" id="MobiDB-lite"/>
    </source>
</evidence>
<evidence type="ECO:0000313" key="2">
    <source>
        <dbReference type="EMBL" id="CAI0449410.1"/>
    </source>
</evidence>